<evidence type="ECO:0000256" key="1">
    <source>
        <dbReference type="ARBA" id="ARBA00022553"/>
    </source>
</evidence>
<keyword evidence="1 3" id="KW-0597">Phosphoprotein</keyword>
<evidence type="ECO:0000256" key="3">
    <source>
        <dbReference type="PROSITE-ProRule" id="PRU00169"/>
    </source>
</evidence>
<dbReference type="InterPro" id="IPR058245">
    <property type="entry name" value="NreC/VraR/RcsB-like_REC"/>
</dbReference>
<dbReference type="CDD" id="cd17535">
    <property type="entry name" value="REC_NarL-like"/>
    <property type="match status" value="1"/>
</dbReference>
<dbReference type="PRINTS" id="PR00038">
    <property type="entry name" value="HTHLUXR"/>
</dbReference>
<dbReference type="InterPro" id="IPR016032">
    <property type="entry name" value="Sig_transdc_resp-reg_C-effctor"/>
</dbReference>
<dbReference type="SMART" id="SM00421">
    <property type="entry name" value="HTH_LUXR"/>
    <property type="match status" value="1"/>
</dbReference>
<feature type="domain" description="HTH luxR-type" evidence="4">
    <location>
        <begin position="158"/>
        <end position="223"/>
    </location>
</feature>
<gene>
    <name evidence="6" type="ORF">DXZ20_35995</name>
</gene>
<dbReference type="PROSITE" id="PS00622">
    <property type="entry name" value="HTH_LUXR_1"/>
    <property type="match status" value="1"/>
</dbReference>
<dbReference type="PROSITE" id="PS50043">
    <property type="entry name" value="HTH_LUXR_2"/>
    <property type="match status" value="1"/>
</dbReference>
<dbReference type="Pfam" id="PF00072">
    <property type="entry name" value="Response_reg"/>
    <property type="match status" value="1"/>
</dbReference>
<dbReference type="SMART" id="SM00448">
    <property type="entry name" value="REC"/>
    <property type="match status" value="1"/>
</dbReference>
<dbReference type="GO" id="GO:0000160">
    <property type="term" value="P:phosphorelay signal transduction system"/>
    <property type="evidence" value="ECO:0007669"/>
    <property type="project" value="InterPro"/>
</dbReference>
<organism evidence="6 7">
    <name type="scientific">Adonisia turfae CCMR0081</name>
    <dbReference type="NCBI Taxonomy" id="2292702"/>
    <lineage>
        <taxon>Bacteria</taxon>
        <taxon>Bacillati</taxon>
        <taxon>Cyanobacteriota</taxon>
        <taxon>Adonisia</taxon>
        <taxon>Adonisia turfae</taxon>
    </lineage>
</organism>
<dbReference type="SUPFAM" id="SSF52172">
    <property type="entry name" value="CheY-like"/>
    <property type="match status" value="1"/>
</dbReference>
<dbReference type="CDD" id="cd06170">
    <property type="entry name" value="LuxR_C_like"/>
    <property type="match status" value="1"/>
</dbReference>
<evidence type="ECO:0000256" key="2">
    <source>
        <dbReference type="ARBA" id="ARBA00023125"/>
    </source>
</evidence>
<reference evidence="6 7" key="1">
    <citation type="journal article" date="2020" name="Microb. Ecol.">
        <title>Ecogenomics of the Marine Benthic Filamentous Cyanobacterium Adonisia.</title>
        <authorList>
            <person name="Walter J.M."/>
            <person name="Coutinho F.H."/>
            <person name="Leomil L."/>
            <person name="Hargreaves P.I."/>
            <person name="Campeao M.E."/>
            <person name="Vieira V.V."/>
            <person name="Silva B.S."/>
            <person name="Fistarol G.O."/>
            <person name="Salomon P.S."/>
            <person name="Sawabe T."/>
            <person name="Mino S."/>
            <person name="Hosokawa M."/>
            <person name="Miyashita H."/>
            <person name="Maruyama F."/>
            <person name="van Verk M.C."/>
            <person name="Dutilh B.E."/>
            <person name="Thompson C.C."/>
            <person name="Thompson F.L."/>
        </authorList>
    </citation>
    <scope>NUCLEOTIDE SEQUENCE [LARGE SCALE GENOMIC DNA]</scope>
    <source>
        <strain evidence="6 7">CCMR0081</strain>
    </source>
</reference>
<dbReference type="EMBL" id="QXHD01000004">
    <property type="protein sequence ID" value="NEZ60944.1"/>
    <property type="molecule type" value="Genomic_DNA"/>
</dbReference>
<keyword evidence="2 6" id="KW-0238">DNA-binding</keyword>
<accession>A0A6M0RXP2</accession>
<feature type="modified residue" description="4-aspartylphosphate" evidence="3">
    <location>
        <position position="68"/>
    </location>
</feature>
<evidence type="ECO:0000313" key="6">
    <source>
        <dbReference type="EMBL" id="NEZ60944.1"/>
    </source>
</evidence>
<dbReference type="InterPro" id="IPR039420">
    <property type="entry name" value="WalR-like"/>
</dbReference>
<feature type="domain" description="Response regulatory" evidence="5">
    <location>
        <begin position="12"/>
        <end position="133"/>
    </location>
</feature>
<dbReference type="PANTHER" id="PTHR43214">
    <property type="entry name" value="TWO-COMPONENT RESPONSE REGULATOR"/>
    <property type="match status" value="1"/>
</dbReference>
<comment type="caution">
    <text evidence="6">The sequence shown here is derived from an EMBL/GenBank/DDBJ whole genome shotgun (WGS) entry which is preliminary data.</text>
</comment>
<name>A0A6M0RXP2_9CYAN</name>
<dbReference type="InterPro" id="IPR001789">
    <property type="entry name" value="Sig_transdc_resp-reg_receiver"/>
</dbReference>
<keyword evidence="7" id="KW-1185">Reference proteome</keyword>
<dbReference type="GO" id="GO:0003677">
    <property type="term" value="F:DNA binding"/>
    <property type="evidence" value="ECO:0007669"/>
    <property type="project" value="UniProtKB-KW"/>
</dbReference>
<dbReference type="AlphaFoldDB" id="A0A6M0RXP2"/>
<dbReference type="Proteomes" id="UP000481033">
    <property type="component" value="Unassembled WGS sequence"/>
</dbReference>
<dbReference type="PROSITE" id="PS50110">
    <property type="entry name" value="RESPONSE_REGULATORY"/>
    <property type="match status" value="1"/>
</dbReference>
<dbReference type="Pfam" id="PF00196">
    <property type="entry name" value="GerE"/>
    <property type="match status" value="1"/>
</dbReference>
<dbReference type="Gene3D" id="3.40.50.2300">
    <property type="match status" value="1"/>
</dbReference>
<evidence type="ECO:0000259" key="4">
    <source>
        <dbReference type="PROSITE" id="PS50043"/>
    </source>
</evidence>
<evidence type="ECO:0000313" key="7">
    <source>
        <dbReference type="Proteomes" id="UP000481033"/>
    </source>
</evidence>
<dbReference type="InterPro" id="IPR011006">
    <property type="entry name" value="CheY-like_superfamily"/>
</dbReference>
<evidence type="ECO:0000259" key="5">
    <source>
        <dbReference type="PROSITE" id="PS50110"/>
    </source>
</evidence>
<proteinExistence type="predicted"/>
<dbReference type="SUPFAM" id="SSF46894">
    <property type="entry name" value="C-terminal effector domain of the bipartite response regulators"/>
    <property type="match status" value="1"/>
</dbReference>
<dbReference type="RefSeq" id="WP_163703225.1">
    <property type="nucleotide sequence ID" value="NZ_QXHD01000004.1"/>
</dbReference>
<dbReference type="GO" id="GO:0006355">
    <property type="term" value="P:regulation of DNA-templated transcription"/>
    <property type="evidence" value="ECO:0007669"/>
    <property type="project" value="InterPro"/>
</dbReference>
<dbReference type="PANTHER" id="PTHR43214:SF43">
    <property type="entry name" value="TWO-COMPONENT RESPONSE REGULATOR"/>
    <property type="match status" value="1"/>
</dbReference>
<protein>
    <submittedName>
        <fullName evidence="6">DNA-binding response regulator</fullName>
    </submittedName>
</protein>
<dbReference type="InterPro" id="IPR000792">
    <property type="entry name" value="Tscrpt_reg_LuxR_C"/>
</dbReference>
<sequence length="227" mass="24608">MTQQDYQPHAIPVMLVDDQQIIRQGLKTLLDLEDDIVIVGDADNGETALTVLEQMESTAQLPVVVLMDMRMPVMDGVAATDAIASRYPSIQVLVLTTFDDDDLIAQAMAVGARGYLLKDTPSEELAQAIRTVAKGYSQFGPGILEKILAGQQDPPVDVPEGFDELTPREKDVLRLIGTGANNREIAEALFLSEGTVKNHVTRLLGRLGVRDRTQAALLAAKLSSKLS</sequence>